<sequence length="183" mass="20006">MVSKARRSSSDRSSIFSRAGPSRYAIRRLAFCSEDKGTVRMRTISSKRLSQTENWIPSPEPEKAGILGREPSGENEAMVGIARMRLSTATKDAFKSERSDELPERISWANCADVERDSSRTSEMASTAASRSSLASRPCTGSVSSNSCRTVDKGIEMVPYLVSEVSERVSSSLVLLCWVATTP</sequence>
<accession>A0A0N4YYX8</accession>
<name>A0A0N4YYX8_NIPBR</name>
<organism evidence="4">
    <name type="scientific">Nippostrongylus brasiliensis</name>
    <name type="common">Rat hookworm</name>
    <dbReference type="NCBI Taxonomy" id="27835"/>
    <lineage>
        <taxon>Eukaryota</taxon>
        <taxon>Metazoa</taxon>
        <taxon>Ecdysozoa</taxon>
        <taxon>Nematoda</taxon>
        <taxon>Chromadorea</taxon>
        <taxon>Rhabditida</taxon>
        <taxon>Rhabditina</taxon>
        <taxon>Rhabditomorpha</taxon>
        <taxon>Strongyloidea</taxon>
        <taxon>Heligmosomidae</taxon>
        <taxon>Nippostrongylus</taxon>
    </lineage>
</organism>
<reference evidence="4" key="1">
    <citation type="submission" date="2017-02" db="UniProtKB">
        <authorList>
            <consortium name="WormBaseParasite"/>
        </authorList>
    </citation>
    <scope>IDENTIFICATION</scope>
</reference>
<feature type="region of interest" description="Disordered" evidence="1">
    <location>
        <begin position="117"/>
        <end position="140"/>
    </location>
</feature>
<dbReference type="WBParaSite" id="NBR_0002245001-mRNA-1">
    <property type="protein sequence ID" value="NBR_0002245001-mRNA-1"/>
    <property type="gene ID" value="NBR_0002245001"/>
</dbReference>
<dbReference type="AlphaFoldDB" id="A0A0N4YYX8"/>
<keyword evidence="3" id="KW-1185">Reference proteome</keyword>
<evidence type="ECO:0000313" key="4">
    <source>
        <dbReference type="WBParaSite" id="NBR_0002245001-mRNA-1"/>
    </source>
</evidence>
<proteinExistence type="predicted"/>
<feature type="compositionally biased region" description="Low complexity" evidence="1">
    <location>
        <begin position="125"/>
        <end position="137"/>
    </location>
</feature>
<dbReference type="EMBL" id="UYSL01028090">
    <property type="protein sequence ID" value="VDL87301.1"/>
    <property type="molecule type" value="Genomic_DNA"/>
</dbReference>
<evidence type="ECO:0000313" key="2">
    <source>
        <dbReference type="EMBL" id="VDL87301.1"/>
    </source>
</evidence>
<feature type="region of interest" description="Disordered" evidence="1">
    <location>
        <begin position="49"/>
        <end position="71"/>
    </location>
</feature>
<reference evidence="2 3" key="2">
    <citation type="submission" date="2018-11" db="EMBL/GenBank/DDBJ databases">
        <authorList>
            <consortium name="Pathogen Informatics"/>
        </authorList>
    </citation>
    <scope>NUCLEOTIDE SEQUENCE [LARGE SCALE GENOMIC DNA]</scope>
</reference>
<dbReference type="Proteomes" id="UP000271162">
    <property type="component" value="Unassembled WGS sequence"/>
</dbReference>
<gene>
    <name evidence="2" type="ORF">NBR_LOCUS22450</name>
</gene>
<protein>
    <submittedName>
        <fullName evidence="2 4">Uncharacterized protein</fullName>
    </submittedName>
</protein>
<evidence type="ECO:0000313" key="3">
    <source>
        <dbReference type="Proteomes" id="UP000271162"/>
    </source>
</evidence>
<evidence type="ECO:0000256" key="1">
    <source>
        <dbReference type="SAM" id="MobiDB-lite"/>
    </source>
</evidence>